<evidence type="ECO:0000256" key="7">
    <source>
        <dbReference type="ARBA" id="ARBA00022694"/>
    </source>
</evidence>
<dbReference type="PANTHER" id="PTHR17490">
    <property type="entry name" value="SUA5"/>
    <property type="match status" value="1"/>
</dbReference>
<feature type="binding site" evidence="14">
    <location>
        <position position="125"/>
    </location>
    <ligand>
        <name>L-threonine</name>
        <dbReference type="ChEBI" id="CHEBI:57926"/>
    </ligand>
</feature>
<evidence type="ECO:0000256" key="13">
    <source>
        <dbReference type="PIRNR" id="PIRNR004930"/>
    </source>
</evidence>
<dbReference type="GO" id="GO:0061710">
    <property type="term" value="F:L-threonylcarbamoyladenylate synthase"/>
    <property type="evidence" value="ECO:0007669"/>
    <property type="project" value="UniProtKB-EC"/>
</dbReference>
<keyword evidence="9 13" id="KW-0547">Nucleotide-binding</keyword>
<evidence type="ECO:0000259" key="15">
    <source>
        <dbReference type="PROSITE" id="PS51163"/>
    </source>
</evidence>
<comment type="function">
    <text evidence="13">Required for the formation of a threonylcarbamoyl group on adenosine at position 37 (t(6)A37) in tRNAs that read codons beginning with adenine.</text>
</comment>
<reference evidence="16" key="1">
    <citation type="submission" date="2021-03" db="EMBL/GenBank/DDBJ databases">
        <title>Roseibium sp. CAU 1637 isolated from Incheon.</title>
        <authorList>
            <person name="Kim W."/>
        </authorList>
    </citation>
    <scope>NUCLEOTIDE SEQUENCE</scope>
    <source>
        <strain evidence="16">CAU 1637</strain>
    </source>
</reference>
<dbReference type="InterPro" id="IPR005145">
    <property type="entry name" value="Sua5_C"/>
</dbReference>
<feature type="binding site" evidence="14">
    <location>
        <position position="155"/>
    </location>
    <ligand>
        <name>ATP</name>
        <dbReference type="ChEBI" id="CHEBI:30616"/>
    </ligand>
</feature>
<comment type="catalytic activity">
    <reaction evidence="12 13">
        <text>L-threonine + hydrogencarbonate + ATP = L-threonylcarbamoyladenylate + diphosphate + H2O</text>
        <dbReference type="Rhea" id="RHEA:36407"/>
        <dbReference type="ChEBI" id="CHEBI:15377"/>
        <dbReference type="ChEBI" id="CHEBI:17544"/>
        <dbReference type="ChEBI" id="CHEBI:30616"/>
        <dbReference type="ChEBI" id="CHEBI:33019"/>
        <dbReference type="ChEBI" id="CHEBI:57926"/>
        <dbReference type="ChEBI" id="CHEBI:73682"/>
        <dbReference type="EC" id="2.7.7.87"/>
    </reaction>
</comment>
<dbReference type="InterPro" id="IPR050156">
    <property type="entry name" value="TC-AMP_synthase_SUA5"/>
</dbReference>
<evidence type="ECO:0000256" key="5">
    <source>
        <dbReference type="ARBA" id="ARBA00022490"/>
    </source>
</evidence>
<evidence type="ECO:0000313" key="16">
    <source>
        <dbReference type="EMBL" id="MBO0345473.1"/>
    </source>
</evidence>
<organism evidence="16 17">
    <name type="scientific">Roseibium limicola</name>
    <dbReference type="NCBI Taxonomy" id="2816037"/>
    <lineage>
        <taxon>Bacteria</taxon>
        <taxon>Pseudomonadati</taxon>
        <taxon>Pseudomonadota</taxon>
        <taxon>Alphaproteobacteria</taxon>
        <taxon>Hyphomicrobiales</taxon>
        <taxon>Stappiaceae</taxon>
        <taxon>Roseibium</taxon>
    </lineage>
</organism>
<feature type="binding site" evidence="14">
    <location>
        <position position="185"/>
    </location>
    <ligand>
        <name>L-threonine</name>
        <dbReference type="ChEBI" id="CHEBI:57926"/>
    </ligand>
</feature>
<dbReference type="PANTHER" id="PTHR17490:SF16">
    <property type="entry name" value="THREONYLCARBAMOYL-AMP SYNTHASE"/>
    <property type="match status" value="1"/>
</dbReference>
<dbReference type="GO" id="GO:0005737">
    <property type="term" value="C:cytoplasm"/>
    <property type="evidence" value="ECO:0007669"/>
    <property type="project" value="UniProtKB-SubCell"/>
</dbReference>
<feature type="binding site" evidence="14">
    <location>
        <position position="147"/>
    </location>
    <ligand>
        <name>ATP</name>
        <dbReference type="ChEBI" id="CHEBI:30616"/>
    </ligand>
</feature>
<dbReference type="SUPFAM" id="SSF55821">
    <property type="entry name" value="YrdC/RibB"/>
    <property type="match status" value="1"/>
</dbReference>
<feature type="binding site" evidence="14">
    <location>
        <position position="121"/>
    </location>
    <ligand>
        <name>ATP</name>
        <dbReference type="ChEBI" id="CHEBI:30616"/>
    </ligand>
</feature>
<feature type="binding site" evidence="14">
    <location>
        <position position="70"/>
    </location>
    <ligand>
        <name>L-threonine</name>
        <dbReference type="ChEBI" id="CHEBI:57926"/>
    </ligand>
</feature>
<dbReference type="Gene3D" id="3.90.870.10">
    <property type="entry name" value="DHBP synthase"/>
    <property type="match status" value="1"/>
</dbReference>
<feature type="binding site" evidence="14">
    <location>
        <position position="38"/>
    </location>
    <ligand>
        <name>L-threonine</name>
        <dbReference type="ChEBI" id="CHEBI:57926"/>
    </ligand>
</feature>
<dbReference type="AlphaFoldDB" id="A0A939J9K1"/>
<dbReference type="EC" id="2.7.7.87" evidence="3 13"/>
<feature type="binding site" evidence="14">
    <location>
        <position position="65"/>
    </location>
    <ligand>
        <name>ATP</name>
        <dbReference type="ChEBI" id="CHEBI:30616"/>
    </ligand>
</feature>
<feature type="binding site" evidence="14">
    <location>
        <position position="61"/>
    </location>
    <ligand>
        <name>ATP</name>
        <dbReference type="ChEBI" id="CHEBI:30616"/>
    </ligand>
</feature>
<protein>
    <recommendedName>
        <fullName evidence="4 13">Threonylcarbamoyl-AMP synthase</fullName>
        <shortName evidence="13">TC-AMP synthase</shortName>
        <ecNumber evidence="3 13">2.7.7.87</ecNumber>
    </recommendedName>
    <alternativeName>
        <fullName evidence="11 13">L-threonylcarbamoyladenylate synthase</fullName>
    </alternativeName>
</protein>
<feature type="binding site" evidence="14">
    <location>
        <position position="145"/>
    </location>
    <ligand>
        <name>L-threonine</name>
        <dbReference type="ChEBI" id="CHEBI:57926"/>
    </ligand>
</feature>
<feature type="domain" description="YrdC-like" evidence="15">
    <location>
        <begin position="16"/>
        <end position="203"/>
    </location>
</feature>
<dbReference type="NCBIfam" id="TIGR00057">
    <property type="entry name" value="L-threonylcarbamoyladenylate synthase"/>
    <property type="match status" value="1"/>
</dbReference>
<dbReference type="PIRSF" id="PIRSF004930">
    <property type="entry name" value="Tln_factor_SUA5"/>
    <property type="match status" value="1"/>
</dbReference>
<dbReference type="GO" id="GO:0005524">
    <property type="term" value="F:ATP binding"/>
    <property type="evidence" value="ECO:0007669"/>
    <property type="project" value="UniProtKB-UniRule"/>
</dbReference>
<feature type="binding site" evidence="14">
    <location>
        <position position="238"/>
    </location>
    <ligand>
        <name>ATP</name>
        <dbReference type="ChEBI" id="CHEBI:30616"/>
    </ligand>
</feature>
<evidence type="ECO:0000313" key="17">
    <source>
        <dbReference type="Proteomes" id="UP000664779"/>
    </source>
</evidence>
<gene>
    <name evidence="16" type="ORF">J0X15_09600</name>
</gene>
<dbReference type="GO" id="GO:0003725">
    <property type="term" value="F:double-stranded RNA binding"/>
    <property type="evidence" value="ECO:0007669"/>
    <property type="project" value="UniProtKB-UniRule"/>
</dbReference>
<keyword evidence="17" id="KW-1185">Reference proteome</keyword>
<evidence type="ECO:0000256" key="3">
    <source>
        <dbReference type="ARBA" id="ARBA00012584"/>
    </source>
</evidence>
<evidence type="ECO:0000256" key="6">
    <source>
        <dbReference type="ARBA" id="ARBA00022679"/>
    </source>
</evidence>
<evidence type="ECO:0000256" key="11">
    <source>
        <dbReference type="ARBA" id="ARBA00029774"/>
    </source>
</evidence>
<dbReference type="PROSITE" id="PS51163">
    <property type="entry name" value="YRDC"/>
    <property type="match status" value="1"/>
</dbReference>
<keyword evidence="8 13" id="KW-0548">Nucleotidyltransferase</keyword>
<evidence type="ECO:0000256" key="12">
    <source>
        <dbReference type="ARBA" id="ARBA00048366"/>
    </source>
</evidence>
<dbReference type="GO" id="GO:0006450">
    <property type="term" value="P:regulation of translational fidelity"/>
    <property type="evidence" value="ECO:0007669"/>
    <property type="project" value="TreeGrafter"/>
</dbReference>
<keyword evidence="10 13" id="KW-0067">ATP-binding</keyword>
<dbReference type="Proteomes" id="UP000664779">
    <property type="component" value="Unassembled WGS sequence"/>
</dbReference>
<feature type="binding site" evidence="14">
    <location>
        <position position="199"/>
    </location>
    <ligand>
        <name>ATP</name>
        <dbReference type="ChEBI" id="CHEBI:30616"/>
    </ligand>
</feature>
<dbReference type="EMBL" id="JAFLNF010000003">
    <property type="protein sequence ID" value="MBO0345473.1"/>
    <property type="molecule type" value="Genomic_DNA"/>
</dbReference>
<evidence type="ECO:0000256" key="2">
    <source>
        <dbReference type="ARBA" id="ARBA00007663"/>
    </source>
</evidence>
<comment type="subcellular location">
    <subcellularLocation>
        <location evidence="1 13">Cytoplasm</location>
    </subcellularLocation>
</comment>
<dbReference type="InterPro" id="IPR038385">
    <property type="entry name" value="Sua5/YwlC_C"/>
</dbReference>
<evidence type="ECO:0000256" key="9">
    <source>
        <dbReference type="ARBA" id="ARBA00022741"/>
    </source>
</evidence>
<dbReference type="GO" id="GO:0008033">
    <property type="term" value="P:tRNA processing"/>
    <property type="evidence" value="ECO:0007669"/>
    <property type="project" value="UniProtKB-KW"/>
</dbReference>
<dbReference type="Pfam" id="PF03481">
    <property type="entry name" value="Sua5_C"/>
    <property type="match status" value="1"/>
</dbReference>
<keyword evidence="6 13" id="KW-0808">Transferase</keyword>
<dbReference type="GO" id="GO:0000049">
    <property type="term" value="F:tRNA binding"/>
    <property type="evidence" value="ECO:0007669"/>
    <property type="project" value="TreeGrafter"/>
</dbReference>
<dbReference type="Pfam" id="PF01300">
    <property type="entry name" value="Sua5_yciO_yrdC"/>
    <property type="match status" value="1"/>
</dbReference>
<dbReference type="Gene3D" id="3.40.50.11030">
    <property type="entry name" value="Threonylcarbamoyl-AMP synthase, C-terminal domain"/>
    <property type="match status" value="1"/>
</dbReference>
<evidence type="ECO:0000256" key="8">
    <source>
        <dbReference type="ARBA" id="ARBA00022695"/>
    </source>
</evidence>
<sequence length="331" mass="34280">MHRWTVNLNTRSWLDSPEAAEVAGSLTAGQLIAVPTETVYGLAADASNGEACARIYEAKGRPQFNPLISHVESFSRAQTHGVFSPSAIKLAKAFWPGPLTLVLPRKDSSPISSLATAGLSTVALRVPAGPVMRFLAETTGRPIAAPSANLSGKISPTTADDVAADLGNSLAWLIDAGPCTVGVESTILSVIDDNVRLLRPGGLSREDIEAVLGYTVEGVPQIGGTEAPLAPGMLSSHYAPRAGVRLNAHNVKAGEALLTFGSLPVEGQNLACSVFNLSETGSLTEAAANLFSGLRKLDATGSGQICVAPIPFTGLGEAINDRLIRAAAPRD</sequence>
<dbReference type="InterPro" id="IPR006070">
    <property type="entry name" value="Sua5-like_dom"/>
</dbReference>
<dbReference type="RefSeq" id="WP_206940064.1">
    <property type="nucleotide sequence ID" value="NZ_JAFLNF010000003.1"/>
</dbReference>
<evidence type="ECO:0000256" key="1">
    <source>
        <dbReference type="ARBA" id="ARBA00004496"/>
    </source>
</evidence>
<evidence type="ECO:0000256" key="10">
    <source>
        <dbReference type="ARBA" id="ARBA00022840"/>
    </source>
</evidence>
<evidence type="ECO:0000256" key="4">
    <source>
        <dbReference type="ARBA" id="ARBA00015492"/>
    </source>
</evidence>
<accession>A0A939J9K1</accession>
<dbReference type="InterPro" id="IPR017945">
    <property type="entry name" value="DHBP_synth_RibB-like_a/b_dom"/>
</dbReference>
<dbReference type="InterPro" id="IPR010923">
    <property type="entry name" value="T(6)A37_SUA5"/>
</dbReference>
<name>A0A939J9K1_9HYPH</name>
<comment type="caution">
    <text evidence="16">The sequence shown here is derived from an EMBL/GenBank/DDBJ whole genome shotgun (WGS) entry which is preliminary data.</text>
</comment>
<keyword evidence="7 13" id="KW-0819">tRNA processing</keyword>
<keyword evidence="5 13" id="KW-0963">Cytoplasm</keyword>
<proteinExistence type="inferred from homology"/>
<comment type="similarity">
    <text evidence="2 13">Belongs to the SUA5 family.</text>
</comment>
<evidence type="ECO:0000256" key="14">
    <source>
        <dbReference type="PIRSR" id="PIRSR004930-1"/>
    </source>
</evidence>